<evidence type="ECO:0000256" key="1">
    <source>
        <dbReference type="ARBA" id="ARBA00004651"/>
    </source>
</evidence>
<keyword evidence="3 8" id="KW-0812">Transmembrane</keyword>
<comment type="subcellular location">
    <subcellularLocation>
        <location evidence="1">Cell membrane</location>
        <topology evidence="1">Multi-pass membrane protein</topology>
    </subcellularLocation>
</comment>
<feature type="transmembrane region" description="Helical" evidence="8">
    <location>
        <begin position="140"/>
        <end position="161"/>
    </location>
</feature>
<comment type="caution">
    <text evidence="9">The sequence shown here is derived from an EMBL/GenBank/DDBJ whole genome shotgun (WGS) entry which is preliminary data.</text>
</comment>
<dbReference type="GO" id="GO:0034204">
    <property type="term" value="P:lipid translocation"/>
    <property type="evidence" value="ECO:0007669"/>
    <property type="project" value="TreeGrafter"/>
</dbReference>
<feature type="transmembrane region" description="Helical" evidence="8">
    <location>
        <begin position="103"/>
        <end position="128"/>
    </location>
</feature>
<feature type="transmembrane region" description="Helical" evidence="8">
    <location>
        <begin position="256"/>
        <end position="275"/>
    </location>
</feature>
<reference evidence="9 10" key="1">
    <citation type="submission" date="2013-05" db="EMBL/GenBank/DDBJ databases">
        <title>The Genome Sequence of Actinomyces europaeus ACS-120-V-COL10B.</title>
        <authorList>
            <consortium name="The Broad Institute Genomics Platform"/>
            <person name="Earl A."/>
            <person name="Ward D."/>
            <person name="Feldgarden M."/>
            <person name="Gevers D."/>
            <person name="Saerens B."/>
            <person name="Vaneechoutte M."/>
            <person name="Walker B."/>
            <person name="Young S."/>
            <person name="Zeng Q."/>
            <person name="Gargeya S."/>
            <person name="Fitzgerald M."/>
            <person name="Haas B."/>
            <person name="Abouelleil A."/>
            <person name="Allen A.W."/>
            <person name="Alvarado L."/>
            <person name="Arachchi H.M."/>
            <person name="Berlin A.M."/>
            <person name="Chapman S.B."/>
            <person name="Gainer-Dewar J."/>
            <person name="Goldberg J."/>
            <person name="Griggs A."/>
            <person name="Gujja S."/>
            <person name="Hansen M."/>
            <person name="Howarth C."/>
            <person name="Imamovic A."/>
            <person name="Ireland A."/>
            <person name="Larimer J."/>
            <person name="McCowan C."/>
            <person name="Murphy C."/>
            <person name="Pearson M."/>
            <person name="Poon T.W."/>
            <person name="Priest M."/>
            <person name="Roberts A."/>
            <person name="Saif S."/>
            <person name="Shea T."/>
            <person name="Sisk P."/>
            <person name="Sykes S."/>
            <person name="Wortman J."/>
            <person name="Nusbaum C."/>
            <person name="Birren B."/>
        </authorList>
    </citation>
    <scope>NUCLEOTIDE SEQUENCE [LARGE SCALE GENOMIC DNA]</scope>
    <source>
        <strain evidence="9 10">ACS-120-V-Col10b</strain>
    </source>
</reference>
<dbReference type="EMBL" id="AGWN01000001">
    <property type="protein sequence ID" value="EPD31328.1"/>
    <property type="molecule type" value="Genomic_DNA"/>
</dbReference>
<feature type="transmembrane region" description="Helical" evidence="8">
    <location>
        <begin position="486"/>
        <end position="504"/>
    </location>
</feature>
<feature type="transmembrane region" description="Helical" evidence="8">
    <location>
        <begin position="442"/>
        <end position="466"/>
    </location>
</feature>
<proteinExistence type="predicted"/>
<evidence type="ECO:0000256" key="4">
    <source>
        <dbReference type="ARBA" id="ARBA00022960"/>
    </source>
</evidence>
<protein>
    <submittedName>
        <fullName evidence="9">Integral membrane protein MviN</fullName>
    </submittedName>
</protein>
<dbReference type="GO" id="GO:0005886">
    <property type="term" value="C:plasma membrane"/>
    <property type="evidence" value="ECO:0007669"/>
    <property type="project" value="UniProtKB-SubCell"/>
</dbReference>
<keyword evidence="5" id="KW-0573">Peptidoglycan synthesis</keyword>
<feature type="transmembrane region" description="Helical" evidence="8">
    <location>
        <begin position="69"/>
        <end position="91"/>
    </location>
</feature>
<dbReference type="GO" id="GO:0015648">
    <property type="term" value="F:lipid-linked peptidoglycan transporter activity"/>
    <property type="evidence" value="ECO:0007669"/>
    <property type="project" value="TreeGrafter"/>
</dbReference>
<keyword evidence="6 8" id="KW-1133">Transmembrane helix</keyword>
<name>A0A9W5RF16_9ACTO</name>
<evidence type="ECO:0000256" key="6">
    <source>
        <dbReference type="ARBA" id="ARBA00022989"/>
    </source>
</evidence>
<keyword evidence="7 8" id="KW-0472">Membrane</keyword>
<dbReference type="AlphaFoldDB" id="A0A9W5RF16"/>
<dbReference type="Pfam" id="PF03023">
    <property type="entry name" value="MurJ"/>
    <property type="match status" value="1"/>
</dbReference>
<keyword evidence="10" id="KW-1185">Reference proteome</keyword>
<dbReference type="PRINTS" id="PR01806">
    <property type="entry name" value="VIRFACTRMVIN"/>
</dbReference>
<sequence length="581" mass="61510">MSEAELAGDHDQPIGDPKESSLFRSSAIMALGTTFSRGLGFLRTALLLAALGAAGANDAFNVANTLPNVVFNLLAAGLLDAILVPQIVRAFKTKSGSDYVNRLLTLAGLIMFGITIVMVAAAGILVNLTAGLMAPAWKSLAIVFAIWCLPQIFFYGIYALLGEFLNARGIFGPYMWTPAVNNVIAIIGLIVFIAVYGTASDVNDPSVWDFQRTALLAGPATLGVIAQALLLIIPLRRAGVRLRLDFHFRGTGLRRASKIAGWVFATLVVGQVGYLSTSNIAAAANAWSTQTGVFAASTAALGITFTVYMLPQSIVSVSIATALFTKIASAAADGNQASMVRNYQIGVRSSLLLTMWMAAILGAAAIPVFQILGPSNPISEMVAYANALVIILPGLAGAVVVIFSQRVFYSLEDGRPVFYTVLWPTLGQVALGWTLMLFLPPVYWLFGALFAETVSRIVQGVVSTYFVRARLPQANPRVVIGDMVKYGSMAVVSGLLGMGALHFVGAFDTSGTVTGAIWGGLWRGVLVAVVVSVGYFSLVATIDRQNFQTALGMLGSRIPYFQRFASAQEDAQAPDSAPGNE</sequence>
<evidence type="ECO:0000313" key="10">
    <source>
        <dbReference type="Proteomes" id="UP000014387"/>
    </source>
</evidence>
<dbReference type="GO" id="GO:0009252">
    <property type="term" value="P:peptidoglycan biosynthetic process"/>
    <property type="evidence" value="ECO:0007669"/>
    <property type="project" value="UniProtKB-KW"/>
</dbReference>
<evidence type="ECO:0000256" key="7">
    <source>
        <dbReference type="ARBA" id="ARBA00023136"/>
    </source>
</evidence>
<evidence type="ECO:0000256" key="8">
    <source>
        <dbReference type="SAM" id="Phobius"/>
    </source>
</evidence>
<feature type="transmembrane region" description="Helical" evidence="8">
    <location>
        <begin position="39"/>
        <end position="57"/>
    </location>
</feature>
<feature type="transmembrane region" description="Helical" evidence="8">
    <location>
        <begin position="416"/>
        <end position="436"/>
    </location>
</feature>
<feature type="transmembrane region" description="Helical" evidence="8">
    <location>
        <begin position="173"/>
        <end position="196"/>
    </location>
</feature>
<feature type="transmembrane region" description="Helical" evidence="8">
    <location>
        <begin position="216"/>
        <end position="235"/>
    </location>
</feature>
<dbReference type="InterPro" id="IPR051050">
    <property type="entry name" value="Lipid_II_flippase_MurJ/MviN"/>
</dbReference>
<keyword evidence="2" id="KW-1003">Cell membrane</keyword>
<evidence type="ECO:0000256" key="2">
    <source>
        <dbReference type="ARBA" id="ARBA00022475"/>
    </source>
</evidence>
<feature type="transmembrane region" description="Helical" evidence="8">
    <location>
        <begin position="384"/>
        <end position="404"/>
    </location>
</feature>
<keyword evidence="4" id="KW-0133">Cell shape</keyword>
<evidence type="ECO:0000256" key="3">
    <source>
        <dbReference type="ARBA" id="ARBA00022692"/>
    </source>
</evidence>
<dbReference type="Proteomes" id="UP000014387">
    <property type="component" value="Unassembled WGS sequence"/>
</dbReference>
<dbReference type="PANTHER" id="PTHR47019:SF1">
    <property type="entry name" value="LIPID II FLIPPASE MURJ"/>
    <property type="match status" value="1"/>
</dbReference>
<feature type="transmembrane region" description="Helical" evidence="8">
    <location>
        <begin position="351"/>
        <end position="372"/>
    </location>
</feature>
<evidence type="ECO:0000313" key="9">
    <source>
        <dbReference type="EMBL" id="EPD31328.1"/>
    </source>
</evidence>
<evidence type="ECO:0000256" key="5">
    <source>
        <dbReference type="ARBA" id="ARBA00022984"/>
    </source>
</evidence>
<gene>
    <name evidence="9" type="ORF">HMPREF9238_01096</name>
</gene>
<feature type="transmembrane region" description="Helical" evidence="8">
    <location>
        <begin position="287"/>
        <end position="310"/>
    </location>
</feature>
<feature type="transmembrane region" description="Helical" evidence="8">
    <location>
        <begin position="516"/>
        <end position="538"/>
    </location>
</feature>
<accession>A0A9W5RF16</accession>
<organism evidence="9 10">
    <name type="scientific">Gleimia europaea ACS-120-V-Col10b</name>
    <dbReference type="NCBI Taxonomy" id="883069"/>
    <lineage>
        <taxon>Bacteria</taxon>
        <taxon>Bacillati</taxon>
        <taxon>Actinomycetota</taxon>
        <taxon>Actinomycetes</taxon>
        <taxon>Actinomycetales</taxon>
        <taxon>Actinomycetaceae</taxon>
        <taxon>Gleimia</taxon>
    </lineage>
</organism>
<dbReference type="InterPro" id="IPR004268">
    <property type="entry name" value="MurJ"/>
</dbReference>
<dbReference type="PANTHER" id="PTHR47019">
    <property type="entry name" value="LIPID II FLIPPASE MURJ"/>
    <property type="match status" value="1"/>
</dbReference>
<dbReference type="GO" id="GO:0008360">
    <property type="term" value="P:regulation of cell shape"/>
    <property type="evidence" value="ECO:0007669"/>
    <property type="project" value="UniProtKB-KW"/>
</dbReference>